<sequence length="56" mass="6994">MLEFITIFAIVTAINIYLKRRHWYSRFYIKHLSSRHDLQRLSLMIDKRLKELDDER</sequence>
<dbReference type="RefSeq" id="WP_369941968.1">
    <property type="nucleotide sequence ID" value="NZ_JBCLUF010000017.1"/>
</dbReference>
<proteinExistence type="predicted"/>
<protein>
    <submittedName>
        <fullName evidence="1">Uncharacterized protein</fullName>
    </submittedName>
</protein>
<evidence type="ECO:0000313" key="2">
    <source>
        <dbReference type="Proteomes" id="UP001565236"/>
    </source>
</evidence>
<comment type="caution">
    <text evidence="1">The sequence shown here is derived from an EMBL/GenBank/DDBJ whole genome shotgun (WGS) entry which is preliminary data.</text>
</comment>
<keyword evidence="2" id="KW-1185">Reference proteome</keyword>
<name>A0ABV4DQH1_9LACO</name>
<reference evidence="1 2" key="1">
    <citation type="submission" date="2024-03" db="EMBL/GenBank/DDBJ databases">
        <title>Mouse gut bacterial collection (mGBC) of GemPharmatech.</title>
        <authorList>
            <person name="He Y."/>
            <person name="Dong L."/>
            <person name="Wu D."/>
            <person name="Gao X."/>
            <person name="Lin Z."/>
        </authorList>
    </citation>
    <scope>NUCLEOTIDE SEQUENCE [LARGE SCALE GENOMIC DNA]</scope>
    <source>
        <strain evidence="1 2">15-30</strain>
    </source>
</reference>
<dbReference type="Proteomes" id="UP001565236">
    <property type="component" value="Unassembled WGS sequence"/>
</dbReference>
<gene>
    <name evidence="1" type="ORF">AALT52_05920</name>
</gene>
<organism evidence="1 2">
    <name type="scientific">Ligilactobacillus faecis</name>
    <dbReference type="NCBI Taxonomy" id="762833"/>
    <lineage>
        <taxon>Bacteria</taxon>
        <taxon>Bacillati</taxon>
        <taxon>Bacillota</taxon>
        <taxon>Bacilli</taxon>
        <taxon>Lactobacillales</taxon>
        <taxon>Lactobacillaceae</taxon>
        <taxon>Ligilactobacillus</taxon>
    </lineage>
</organism>
<dbReference type="EMBL" id="JBCLUF010000017">
    <property type="protein sequence ID" value="MEY8662423.1"/>
    <property type="molecule type" value="Genomic_DNA"/>
</dbReference>
<evidence type="ECO:0000313" key="1">
    <source>
        <dbReference type="EMBL" id="MEY8662423.1"/>
    </source>
</evidence>
<accession>A0ABV4DQH1</accession>